<dbReference type="InterPro" id="IPR050966">
    <property type="entry name" value="Glutamyl_endopeptidase"/>
</dbReference>
<evidence type="ECO:0000256" key="2">
    <source>
        <dbReference type="ARBA" id="ARBA00008764"/>
    </source>
</evidence>
<feature type="signal peptide" evidence="7">
    <location>
        <begin position="1"/>
        <end position="19"/>
    </location>
</feature>
<evidence type="ECO:0000256" key="5">
    <source>
        <dbReference type="ARBA" id="ARBA00022801"/>
    </source>
</evidence>
<evidence type="ECO:0000256" key="7">
    <source>
        <dbReference type="RuleBase" id="RU004296"/>
    </source>
</evidence>
<protein>
    <recommendedName>
        <fullName evidence="7">Serine protease</fullName>
        <ecNumber evidence="7">3.4.21.-</ecNumber>
    </recommendedName>
</protein>
<evidence type="ECO:0000256" key="8">
    <source>
        <dbReference type="SAM" id="MobiDB-lite"/>
    </source>
</evidence>
<organism evidence="10 11">
    <name type="scientific">Paratrimastix pyriformis</name>
    <dbReference type="NCBI Taxonomy" id="342808"/>
    <lineage>
        <taxon>Eukaryota</taxon>
        <taxon>Metamonada</taxon>
        <taxon>Preaxostyla</taxon>
        <taxon>Paratrimastigidae</taxon>
        <taxon>Paratrimastix</taxon>
    </lineage>
</organism>
<feature type="compositionally biased region" description="Low complexity" evidence="8">
    <location>
        <begin position="223"/>
        <end position="247"/>
    </location>
</feature>
<keyword evidence="11" id="KW-1185">Reference proteome</keyword>
<dbReference type="InterPro" id="IPR043504">
    <property type="entry name" value="Peptidase_S1_PA_chymotrypsin"/>
</dbReference>
<feature type="region of interest" description="Disordered" evidence="8">
    <location>
        <begin position="59"/>
        <end position="86"/>
    </location>
</feature>
<dbReference type="InterPro" id="IPR001254">
    <property type="entry name" value="Trypsin_dom"/>
</dbReference>
<dbReference type="EMBL" id="JAPMOS010000015">
    <property type="protein sequence ID" value="KAJ4460052.1"/>
    <property type="molecule type" value="Genomic_DNA"/>
</dbReference>
<reference evidence="10" key="1">
    <citation type="journal article" date="2022" name="bioRxiv">
        <title>Genomics of Preaxostyla Flagellates Illuminates Evolutionary Transitions and the Path Towards Mitochondrial Loss.</title>
        <authorList>
            <person name="Novak L.V.F."/>
            <person name="Treitli S.C."/>
            <person name="Pyrih J."/>
            <person name="Halakuc P."/>
            <person name="Pipaliya S.V."/>
            <person name="Vacek V."/>
            <person name="Brzon O."/>
            <person name="Soukal P."/>
            <person name="Eme L."/>
            <person name="Dacks J.B."/>
            <person name="Karnkowska A."/>
            <person name="Elias M."/>
            <person name="Hampl V."/>
        </authorList>
    </citation>
    <scope>NUCLEOTIDE SEQUENCE</scope>
    <source>
        <strain evidence="10">RCP-MX</strain>
    </source>
</reference>
<keyword evidence="4 7" id="KW-0732">Signal</keyword>
<dbReference type="InterPro" id="IPR009003">
    <property type="entry name" value="Peptidase_S1_PA"/>
</dbReference>
<evidence type="ECO:0000256" key="4">
    <source>
        <dbReference type="ARBA" id="ARBA00022729"/>
    </source>
</evidence>
<feature type="region of interest" description="Disordered" evidence="8">
    <location>
        <begin position="583"/>
        <end position="621"/>
    </location>
</feature>
<dbReference type="Pfam" id="PF00089">
    <property type="entry name" value="Trypsin"/>
    <property type="match status" value="1"/>
</dbReference>
<gene>
    <name evidence="10" type="ORF">PAPYR_3768</name>
</gene>
<feature type="region of interest" description="Disordered" evidence="8">
    <location>
        <begin position="322"/>
        <end position="378"/>
    </location>
</feature>
<proteinExistence type="inferred from homology"/>
<keyword evidence="5 7" id="KW-0378">Hydrolase</keyword>
<feature type="domain" description="Peptidase S1" evidence="9">
    <location>
        <begin position="395"/>
        <end position="493"/>
    </location>
</feature>
<dbReference type="SUPFAM" id="SSF50494">
    <property type="entry name" value="Trypsin-like serine proteases"/>
    <property type="match status" value="1"/>
</dbReference>
<sequence length="621" mass="64788">MRAFRLLVLFLVTITYAASMQSYRELKAAMQAVFAQTPKGGAGAAPVIPVVAPPTPIPSPSFSPYGRRPSTTISARDPKYSGGDVLGAPVSVPRALPGALPMNPLQATATTAPPLLTTTSILATSGASGAPGTVPPPTTTTSPSSNSKAPVDRPSSQQSSLEPQVEVGNGVVRLVLPASRSFSLSYAASNDSATAQPSVTVELSMPGTKVTPGRYPLSGLLQTASGSAQTTTPTTSTPVAPSSQTSSADKADSTVRAPRVLVADASLFKTQTTKGWGEQGGFRPLSLAFSKEGIAPYPSPSPAASVPGRIAPTTDVLFDETPTYGRAFDRTNQKELTDQGPESNKPTWVFEVSPATPLPAPSHPSRSAAPKGLDTRSSPHMIVFPRQGDDRRPFHNISYPWSAIGRVRSARGVCTGTLIGRRLVLTASHCIPWTAGGGSEWITFTPAFYNNEEPFGTSAVENVLVYVKIQGSMSNLQSAFDQAVLVLAQPLGEKAVVRAGDLERGAVDSLDEYKINQWTGYLMGTFIDMTGGHSGGPVLGWFGEEMFPRVVAVISSESASQSRDKDGDNNLSGGPALTHLLNFAREQHDNAAPAPAAPAAQTVDSPAGSSNTTQPAAPNTL</sequence>
<dbReference type="Gene3D" id="2.40.10.10">
    <property type="entry name" value="Trypsin-like serine proteases"/>
    <property type="match status" value="1"/>
</dbReference>
<feature type="region of interest" description="Disordered" evidence="8">
    <location>
        <begin position="557"/>
        <end position="576"/>
    </location>
</feature>
<evidence type="ECO:0000259" key="9">
    <source>
        <dbReference type="Pfam" id="PF00089"/>
    </source>
</evidence>
<feature type="compositionally biased region" description="Low complexity" evidence="8">
    <location>
        <begin position="591"/>
        <end position="600"/>
    </location>
</feature>
<feature type="region of interest" description="Disordered" evidence="8">
    <location>
        <begin position="223"/>
        <end position="254"/>
    </location>
</feature>
<evidence type="ECO:0000256" key="6">
    <source>
        <dbReference type="ARBA" id="ARBA00022825"/>
    </source>
</evidence>
<comment type="caution">
    <text evidence="10">The sequence shown here is derived from an EMBL/GenBank/DDBJ whole genome shotgun (WGS) entry which is preliminary data.</text>
</comment>
<dbReference type="EC" id="3.4.21.-" evidence="7"/>
<name>A0ABQ8UQR7_9EUKA</name>
<feature type="chain" id="PRO_5044978581" description="Serine protease" evidence="7">
    <location>
        <begin position="20"/>
        <end position="621"/>
    </location>
</feature>
<dbReference type="InterPro" id="IPR008256">
    <property type="entry name" value="Peptidase_S1B"/>
</dbReference>
<evidence type="ECO:0000313" key="11">
    <source>
        <dbReference type="Proteomes" id="UP001141327"/>
    </source>
</evidence>
<keyword evidence="6 7" id="KW-0720">Serine protease</keyword>
<evidence type="ECO:0000256" key="3">
    <source>
        <dbReference type="ARBA" id="ARBA00022670"/>
    </source>
</evidence>
<dbReference type="Proteomes" id="UP001141327">
    <property type="component" value="Unassembled WGS sequence"/>
</dbReference>
<comment type="similarity">
    <text evidence="1">Belongs to the peptidase S1 family.</text>
</comment>
<dbReference type="InterPro" id="IPR018114">
    <property type="entry name" value="TRYPSIN_HIS"/>
</dbReference>
<feature type="region of interest" description="Disordered" evidence="8">
    <location>
        <begin position="124"/>
        <end position="165"/>
    </location>
</feature>
<evidence type="ECO:0000256" key="1">
    <source>
        <dbReference type="ARBA" id="ARBA00007664"/>
    </source>
</evidence>
<feature type="compositionally biased region" description="Polar residues" evidence="8">
    <location>
        <begin position="602"/>
        <end position="621"/>
    </location>
</feature>
<dbReference type="PROSITE" id="PS00134">
    <property type="entry name" value="TRYPSIN_HIS"/>
    <property type="match status" value="1"/>
</dbReference>
<comment type="similarity">
    <text evidence="2 7">Belongs to the peptidase S1B family.</text>
</comment>
<dbReference type="PANTHER" id="PTHR15462">
    <property type="entry name" value="SERINE PROTEASE"/>
    <property type="match status" value="1"/>
</dbReference>
<dbReference type="PRINTS" id="PR00839">
    <property type="entry name" value="V8PROTEASE"/>
</dbReference>
<accession>A0ABQ8UQR7</accession>
<dbReference type="PANTHER" id="PTHR15462:SF8">
    <property type="entry name" value="SERINE PROTEASE"/>
    <property type="match status" value="1"/>
</dbReference>
<keyword evidence="3 7" id="KW-0645">Protease</keyword>
<feature type="compositionally biased region" description="Basic and acidic residues" evidence="8">
    <location>
        <begin position="327"/>
        <end position="337"/>
    </location>
</feature>
<evidence type="ECO:0000313" key="10">
    <source>
        <dbReference type="EMBL" id="KAJ4460052.1"/>
    </source>
</evidence>